<dbReference type="InterPro" id="IPR036322">
    <property type="entry name" value="WD40_repeat_dom_sf"/>
</dbReference>
<dbReference type="InterPro" id="IPR015943">
    <property type="entry name" value="WD40/YVTN_repeat-like_dom_sf"/>
</dbReference>
<dbReference type="AlphaFoldDB" id="A0A5K4ES43"/>
<dbReference type="PANTHER" id="PTHR45589">
    <property type="entry name" value="WD REPEAT DOMAIN 62, ISOFORM G"/>
    <property type="match status" value="1"/>
</dbReference>
<organism evidence="1">
    <name type="scientific">Schistosoma mansoni</name>
    <name type="common">Blood fluke</name>
    <dbReference type="NCBI Taxonomy" id="6183"/>
    <lineage>
        <taxon>Eukaryota</taxon>
        <taxon>Metazoa</taxon>
        <taxon>Spiralia</taxon>
        <taxon>Lophotrochozoa</taxon>
        <taxon>Platyhelminthes</taxon>
        <taxon>Trematoda</taxon>
        <taxon>Digenea</taxon>
        <taxon>Strigeidida</taxon>
        <taxon>Schistosomatoidea</taxon>
        <taxon>Schistosomatidae</taxon>
        <taxon>Schistosoma</taxon>
    </lineage>
</organism>
<name>A0A5K4ES43_SCHMA</name>
<dbReference type="InterPro" id="IPR052779">
    <property type="entry name" value="WDR62"/>
</dbReference>
<reference evidence="1" key="1">
    <citation type="submission" date="2019-11" db="UniProtKB">
        <authorList>
            <consortium name="WormBaseParasite"/>
        </authorList>
    </citation>
    <scope>IDENTIFICATION</scope>
    <source>
        <strain evidence="1">Puerto Rican</strain>
    </source>
</reference>
<protein>
    <submittedName>
        <fullName evidence="1">Putative wd40 protein</fullName>
    </submittedName>
</protein>
<dbReference type="Gene3D" id="2.130.10.10">
    <property type="entry name" value="YVTN repeat-like/Quinoprotein amine dehydrogenase"/>
    <property type="match status" value="2"/>
</dbReference>
<proteinExistence type="predicted"/>
<sequence length="95" mass="10346">MSKRPVRSHTISKSCKIQPNTQVTLERVIGFTLNSNCAVAFSDKTGLIAHAAGCVTVLHSFENERQQFIQSQSRKAITAVDFSSDGKYLATGEVS</sequence>
<dbReference type="WBParaSite" id="Smp_147240.6">
    <property type="protein sequence ID" value="Smp_147240.6"/>
    <property type="gene ID" value="Smp_147240"/>
</dbReference>
<dbReference type="SUPFAM" id="SSF50978">
    <property type="entry name" value="WD40 repeat-like"/>
    <property type="match status" value="1"/>
</dbReference>
<accession>A0A5K4ES43</accession>
<evidence type="ECO:0000313" key="1">
    <source>
        <dbReference type="WBParaSite" id="Smp_147240.6"/>
    </source>
</evidence>
<dbReference type="ExpressionAtlas" id="A0A5K4ES43">
    <property type="expression patterns" value="baseline"/>
</dbReference>
<dbReference type="InParanoid" id="A0A5K4ES43"/>
<dbReference type="PANTHER" id="PTHR45589:SF1">
    <property type="entry name" value="WD REPEAT DOMAIN 62, ISOFORM G"/>
    <property type="match status" value="1"/>
</dbReference>